<keyword evidence="2" id="KW-1185">Reference proteome</keyword>
<gene>
    <name evidence="1" type="ORF">DFP72DRAFT_1093423</name>
</gene>
<protein>
    <submittedName>
        <fullName evidence="1">Uncharacterized protein</fullName>
    </submittedName>
</protein>
<evidence type="ECO:0000313" key="2">
    <source>
        <dbReference type="Proteomes" id="UP000521943"/>
    </source>
</evidence>
<organism evidence="1 2">
    <name type="scientific">Ephemerocybe angulata</name>
    <dbReference type="NCBI Taxonomy" id="980116"/>
    <lineage>
        <taxon>Eukaryota</taxon>
        <taxon>Fungi</taxon>
        <taxon>Dikarya</taxon>
        <taxon>Basidiomycota</taxon>
        <taxon>Agaricomycotina</taxon>
        <taxon>Agaricomycetes</taxon>
        <taxon>Agaricomycetidae</taxon>
        <taxon>Agaricales</taxon>
        <taxon>Agaricineae</taxon>
        <taxon>Psathyrellaceae</taxon>
        <taxon>Ephemerocybe</taxon>
    </lineage>
</organism>
<name>A0A8H6HEC6_9AGAR</name>
<dbReference type="Proteomes" id="UP000521943">
    <property type="component" value="Unassembled WGS sequence"/>
</dbReference>
<dbReference type="AlphaFoldDB" id="A0A8H6HEC6"/>
<proteinExistence type="predicted"/>
<sequence length="319" mass="34903">MPKHISGAYDSTALRRGSPSSSFLAESTHVARGISIHTYITTHLATSPSRQRSRACSAEEFLSLLCRELGTDVRCRALAGFISVVTLSSQYCSPLASNSSPTVSSYPSSYIPKAYAPSPSPGLPRRINFCRDFDQPFHHLDVEAPPLPGRIYVVISPSRPSSQPNPANVVHDIAGVIQVSLVGSISIEPGYLLPGLIYVATSDAARIRDGHCDLHTSLTSTHAPQKNFCCDFVIPIEVHPTNITYRYHRSIYSEQTAHSDRFMGMLRRIGTYQEPDEAAHTRPSAAGPLPRAHHPISAFFCLRAGSYFDRVPNFGKLVV</sequence>
<evidence type="ECO:0000313" key="1">
    <source>
        <dbReference type="EMBL" id="KAF6744652.1"/>
    </source>
</evidence>
<comment type="caution">
    <text evidence="1">The sequence shown here is derived from an EMBL/GenBank/DDBJ whole genome shotgun (WGS) entry which is preliminary data.</text>
</comment>
<accession>A0A8H6HEC6</accession>
<reference evidence="1 2" key="1">
    <citation type="submission" date="2020-07" db="EMBL/GenBank/DDBJ databases">
        <title>Comparative genomics of pyrophilous fungi reveals a link between fire events and developmental genes.</title>
        <authorList>
            <consortium name="DOE Joint Genome Institute"/>
            <person name="Steindorff A.S."/>
            <person name="Carver A."/>
            <person name="Calhoun S."/>
            <person name="Stillman K."/>
            <person name="Liu H."/>
            <person name="Lipzen A."/>
            <person name="Pangilinan J."/>
            <person name="Labutti K."/>
            <person name="Bruns T.D."/>
            <person name="Grigoriev I.V."/>
        </authorList>
    </citation>
    <scope>NUCLEOTIDE SEQUENCE [LARGE SCALE GENOMIC DNA]</scope>
    <source>
        <strain evidence="1 2">CBS 144469</strain>
    </source>
</reference>
<dbReference type="EMBL" id="JACGCI010000116">
    <property type="protein sequence ID" value="KAF6744652.1"/>
    <property type="molecule type" value="Genomic_DNA"/>
</dbReference>